<evidence type="ECO:0000313" key="1">
    <source>
        <dbReference type="EMBL" id="EFO16263.1"/>
    </source>
</evidence>
<organism evidence="1">
    <name type="scientific">Loa loa</name>
    <name type="common">Eye worm</name>
    <name type="synonym">Filaria loa</name>
    <dbReference type="NCBI Taxonomy" id="7209"/>
    <lineage>
        <taxon>Eukaryota</taxon>
        <taxon>Metazoa</taxon>
        <taxon>Ecdysozoa</taxon>
        <taxon>Nematoda</taxon>
        <taxon>Chromadorea</taxon>
        <taxon>Rhabditida</taxon>
        <taxon>Spirurina</taxon>
        <taxon>Spiruromorpha</taxon>
        <taxon>Filarioidea</taxon>
        <taxon>Onchocercidae</taxon>
        <taxon>Loa</taxon>
    </lineage>
</organism>
<proteinExistence type="predicted"/>
<dbReference type="GeneID" id="9949705"/>
<dbReference type="RefSeq" id="XP_003147807.1">
    <property type="nucleotide sequence ID" value="XM_003147759.1"/>
</dbReference>
<name>A0A1S0TN32_LOALO</name>
<dbReference type="KEGG" id="loa:LOAG_12246"/>
<protein>
    <submittedName>
        <fullName evidence="1">Uncharacterized protein</fullName>
    </submittedName>
</protein>
<dbReference type="EMBL" id="JH712417">
    <property type="protein sequence ID" value="EFO16263.1"/>
    <property type="molecule type" value="Genomic_DNA"/>
</dbReference>
<accession>A0A1S0TN32</accession>
<reference evidence="1" key="1">
    <citation type="submission" date="2012-04" db="EMBL/GenBank/DDBJ databases">
        <title>The Genome Sequence of Loa loa.</title>
        <authorList>
            <consortium name="The Broad Institute Genome Sequencing Platform"/>
            <consortium name="Broad Institute Genome Sequencing Center for Infectious Disease"/>
            <person name="Nutman T.B."/>
            <person name="Fink D.L."/>
            <person name="Russ C."/>
            <person name="Young S."/>
            <person name="Zeng Q."/>
            <person name="Gargeya S."/>
            <person name="Alvarado L."/>
            <person name="Berlin A."/>
            <person name="Chapman S.B."/>
            <person name="Chen Z."/>
            <person name="Freedman E."/>
            <person name="Gellesch M."/>
            <person name="Goldberg J."/>
            <person name="Griggs A."/>
            <person name="Gujja S."/>
            <person name="Heilman E.R."/>
            <person name="Heiman D."/>
            <person name="Howarth C."/>
            <person name="Mehta T."/>
            <person name="Neiman D."/>
            <person name="Pearson M."/>
            <person name="Roberts A."/>
            <person name="Saif S."/>
            <person name="Shea T."/>
            <person name="Shenoy N."/>
            <person name="Sisk P."/>
            <person name="Stolte C."/>
            <person name="Sykes S."/>
            <person name="White J."/>
            <person name="Yandava C."/>
            <person name="Haas B."/>
            <person name="Henn M.R."/>
            <person name="Nusbaum C."/>
            <person name="Birren B."/>
        </authorList>
    </citation>
    <scope>NUCLEOTIDE SEQUENCE [LARGE SCALE GENOMIC DNA]</scope>
</reference>
<sequence length="123" mass="14004">MACKLHIRKLLHKIPNALRKRGLVRVIYSDVPLLINPKIDIYGALFIMRSYAELCINKGRYPRMKIFSFIENTAIIINVWLKQGDRGLILTNATDAIAKRSSIGSFRDITAHLNKSLSKINPN</sequence>
<dbReference type="CTD" id="9949705"/>
<dbReference type="InParanoid" id="A0A1S0TN32"/>
<dbReference type="AlphaFoldDB" id="A0A1S0TN32"/>
<gene>
    <name evidence="1" type="ORF">LOAG_12246</name>
</gene>